<feature type="compositionally biased region" description="Low complexity" evidence="14">
    <location>
        <begin position="598"/>
        <end position="612"/>
    </location>
</feature>
<feature type="domain" description="Poly(A) polymerase nucleotidyltransferase" evidence="17">
    <location>
        <begin position="8"/>
        <end position="201"/>
    </location>
</feature>
<feature type="compositionally biased region" description="Low complexity" evidence="14">
    <location>
        <begin position="449"/>
        <end position="480"/>
    </location>
</feature>
<keyword evidence="18" id="KW-0548">Nucleotidyltransferase</keyword>
<dbReference type="EC" id="2.7.7.19" evidence="11"/>
<dbReference type="GO" id="GO:0006397">
    <property type="term" value="P:mRNA processing"/>
    <property type="evidence" value="ECO:0007669"/>
    <property type="project" value="UniProtKB-KW"/>
</dbReference>
<keyword evidence="10 11" id="KW-0539">Nucleus</keyword>
<comment type="function">
    <text evidence="11">Polymerase that creates the 3'-poly(A) tail of mRNA's.</text>
</comment>
<feature type="binding site" evidence="13">
    <location>
        <position position="102"/>
    </location>
    <ligand>
        <name>Mg(2+)</name>
        <dbReference type="ChEBI" id="CHEBI:18420"/>
        <label>1</label>
        <note>catalytic</note>
    </ligand>
</feature>
<feature type="binding site" evidence="13">
    <location>
        <position position="102"/>
    </location>
    <ligand>
        <name>Mg(2+)</name>
        <dbReference type="ChEBI" id="CHEBI:18420"/>
        <label>2</label>
        <note>catalytic</note>
    </ligand>
</feature>
<dbReference type="GO" id="GO:0046872">
    <property type="term" value="F:metal ion binding"/>
    <property type="evidence" value="ECO:0007669"/>
    <property type="project" value="UniProtKB-KW"/>
</dbReference>
<dbReference type="PIRSF" id="PIRSF018425">
    <property type="entry name" value="PolyA_polymerase"/>
    <property type="match status" value="1"/>
</dbReference>
<keyword evidence="8 11" id="KW-0067">ATP-binding</keyword>
<feature type="compositionally biased region" description="Basic and acidic residues" evidence="14">
    <location>
        <begin position="482"/>
        <end position="493"/>
    </location>
</feature>
<feature type="binding site" evidence="13">
    <location>
        <position position="154"/>
    </location>
    <ligand>
        <name>Mg(2+)</name>
        <dbReference type="ChEBI" id="CHEBI:18420"/>
        <label>2</label>
        <note>catalytic</note>
    </ligand>
</feature>
<protein>
    <recommendedName>
        <fullName evidence="11">Poly(A) polymerase</fullName>
        <ecNumber evidence="11">2.7.7.19</ecNumber>
    </recommendedName>
</protein>
<dbReference type="InterPro" id="IPR048840">
    <property type="entry name" value="PolA_pol_NTPase"/>
</dbReference>
<evidence type="ECO:0000256" key="10">
    <source>
        <dbReference type="ARBA" id="ARBA00023242"/>
    </source>
</evidence>
<evidence type="ECO:0000256" key="13">
    <source>
        <dbReference type="PIRSR" id="PIRSR018425-2"/>
    </source>
</evidence>
<feature type="binding site" evidence="13">
    <location>
        <position position="100"/>
    </location>
    <ligand>
        <name>Mg(2+)</name>
        <dbReference type="ChEBI" id="CHEBI:18420"/>
        <label>1</label>
        <note>catalytic</note>
    </ligand>
</feature>
<dbReference type="AlphaFoldDB" id="A0AAF0EWM5"/>
<dbReference type="PANTHER" id="PTHR10682">
    <property type="entry name" value="POLY A POLYMERASE"/>
    <property type="match status" value="1"/>
</dbReference>
<keyword evidence="6 13" id="KW-0479">Metal-binding</keyword>
<dbReference type="Gene3D" id="1.10.1410.10">
    <property type="match status" value="1"/>
</dbReference>
<feature type="binding site" evidence="12">
    <location>
        <begin position="87"/>
        <end position="89"/>
    </location>
    <ligand>
        <name>ATP</name>
        <dbReference type="ChEBI" id="CHEBI:30616"/>
    </ligand>
</feature>
<evidence type="ECO:0000259" key="17">
    <source>
        <dbReference type="Pfam" id="PF20750"/>
    </source>
</evidence>
<dbReference type="Gene3D" id="3.30.70.590">
    <property type="entry name" value="Poly(A) polymerase predicted RNA binding domain"/>
    <property type="match status" value="1"/>
</dbReference>
<dbReference type="SUPFAM" id="SSF55003">
    <property type="entry name" value="PAP/Archaeal CCA-adding enzyme, C-terminal domain"/>
    <property type="match status" value="1"/>
</dbReference>
<keyword evidence="19" id="KW-1185">Reference proteome</keyword>
<evidence type="ECO:0000256" key="12">
    <source>
        <dbReference type="PIRSR" id="PIRSR018425-1"/>
    </source>
</evidence>
<comment type="cofactor">
    <cofactor evidence="1">
        <name>Mn(2+)</name>
        <dbReference type="ChEBI" id="CHEBI:29035"/>
    </cofactor>
</comment>
<evidence type="ECO:0000256" key="6">
    <source>
        <dbReference type="ARBA" id="ARBA00022723"/>
    </source>
</evidence>
<comment type="cofactor">
    <cofactor evidence="13">
        <name>Mg(2+)</name>
        <dbReference type="ChEBI" id="CHEBI:18420"/>
    </cofactor>
    <text evidence="13">Binds 2 magnesium ions. Also active with manganese.</text>
</comment>
<evidence type="ECO:0000259" key="16">
    <source>
        <dbReference type="Pfam" id="PF04928"/>
    </source>
</evidence>
<dbReference type="FunFam" id="1.10.1410.10:FF:000001">
    <property type="entry name" value="Putative poly(A) polymerase gamma"/>
    <property type="match status" value="1"/>
</dbReference>
<keyword evidence="5 11" id="KW-0808">Transferase</keyword>
<evidence type="ECO:0000256" key="7">
    <source>
        <dbReference type="ARBA" id="ARBA00022741"/>
    </source>
</evidence>
<feature type="domain" description="Poly(A) polymerase central" evidence="16">
    <location>
        <begin position="206"/>
        <end position="350"/>
    </location>
</feature>
<feature type="binding site" evidence="12">
    <location>
        <position position="215"/>
    </location>
    <ligand>
        <name>ATP</name>
        <dbReference type="ChEBI" id="CHEBI:30616"/>
    </ligand>
</feature>
<feature type="binding site" evidence="13">
    <location>
        <position position="100"/>
    </location>
    <ligand>
        <name>Mg(2+)</name>
        <dbReference type="ChEBI" id="CHEBI:18420"/>
        <label>2</label>
        <note>catalytic</note>
    </ligand>
</feature>
<feature type="domain" description="Poly(A) polymerase RNA-binding" evidence="15">
    <location>
        <begin position="353"/>
        <end position="572"/>
    </location>
</feature>
<keyword evidence="7 11" id="KW-0547">Nucleotide-binding</keyword>
<dbReference type="InterPro" id="IPR007012">
    <property type="entry name" value="PolA_pol_cen_dom"/>
</dbReference>
<dbReference type="InterPro" id="IPR011068">
    <property type="entry name" value="NuclTrfase_I-like_C"/>
</dbReference>
<dbReference type="PANTHER" id="PTHR10682:SF10">
    <property type="entry name" value="POLYNUCLEOTIDE ADENYLYLTRANSFERASE"/>
    <property type="match status" value="1"/>
</dbReference>
<evidence type="ECO:0000256" key="2">
    <source>
        <dbReference type="ARBA" id="ARBA00004123"/>
    </source>
</evidence>
<dbReference type="Gene3D" id="3.30.460.10">
    <property type="entry name" value="Beta Polymerase, domain 2"/>
    <property type="match status" value="1"/>
</dbReference>
<dbReference type="GO" id="GO:0003723">
    <property type="term" value="F:RNA binding"/>
    <property type="evidence" value="ECO:0007669"/>
    <property type="project" value="UniProtKB-UniRule"/>
</dbReference>
<dbReference type="GO" id="GO:0031123">
    <property type="term" value="P:RNA 3'-end processing"/>
    <property type="evidence" value="ECO:0007669"/>
    <property type="project" value="InterPro"/>
</dbReference>
<feature type="region of interest" description="Disordered" evidence="14">
    <location>
        <begin position="437"/>
        <end position="499"/>
    </location>
</feature>
<dbReference type="InterPro" id="IPR043519">
    <property type="entry name" value="NT_sf"/>
</dbReference>
<comment type="subcellular location">
    <subcellularLocation>
        <location evidence="2 11">Nucleus</location>
    </subcellularLocation>
</comment>
<dbReference type="SUPFAM" id="SSF81301">
    <property type="entry name" value="Nucleotidyltransferase"/>
    <property type="match status" value="1"/>
</dbReference>
<reference evidence="18" key="1">
    <citation type="submission" date="2023-03" db="EMBL/GenBank/DDBJ databases">
        <title>Mating type loci evolution in Malassezia.</title>
        <authorList>
            <person name="Coelho M.A."/>
        </authorList>
    </citation>
    <scope>NUCLEOTIDE SEQUENCE</scope>
    <source>
        <strain evidence="18">CBS 11721</strain>
    </source>
</reference>
<dbReference type="Pfam" id="PF04926">
    <property type="entry name" value="PAP_RNA-bind"/>
    <property type="match status" value="1"/>
</dbReference>
<dbReference type="FunFam" id="3.30.460.10:FF:000002">
    <property type="entry name" value="Poly(A) polymerase alpha, putative"/>
    <property type="match status" value="1"/>
</dbReference>
<feature type="binding site" evidence="12">
    <location>
        <begin position="100"/>
        <end position="102"/>
    </location>
    <ligand>
        <name>ATP</name>
        <dbReference type="ChEBI" id="CHEBI:30616"/>
    </ligand>
</feature>
<sequence length="612" mass="68872">MSGGQMLGVTPPISLSGPSARDIEMTNSLEAELKARNVFESAEEARLREVLLGRVDTLVKEFVYRASLKHGLPESAARAAGGKIFTFGSYRLGVHGPGSDIDTLCVAPKHVQREDFFEIFEQLLRAQEGMSEITAVPEAYVPLIKTKFHGVSIDFLFARVPLARVDDSLELKDDNLLRNIDERDVRSLGGSRVTDQILRLVPNVPVFRLALRCIKLWASRRAIYSNVLGFLGGVAWAMLVARICQLYPNEAAGTIVSRFFIIMYQWKWPQPVLLQTIEDGPLPVRVWNPRLYPTDRLHRMPIITPAYPSMCATHNVTQSTQSIMTQEFKRGSEIVDQVFLGKLTWGALFEPHDFFHRYKYYLQVIASSGSEELQLKWHGTVESRLRQLIMKLELVPTLQVAHPFVKGFDREFICHTDDEVRLVATGDIPPQVLERSTAATGGAQPAESEQQVPEQSKQPEQPEQPTQPTQPAQPDQTGQPEDGEKREEPEKCTAENPRTIYTTTFFIGLQIEPRQAHDGSTRRLDLSYPTIDFTQKVKQWDQYDESAMGIIVRHIKSVNLPDYVFEGDSRPRRVPGKKSKKRTADALDDGSKRTRPEAQAQPVAPANPNAPP</sequence>
<dbReference type="CDD" id="cd05402">
    <property type="entry name" value="NT_PAP_TUTase"/>
    <property type="match status" value="1"/>
</dbReference>
<dbReference type="Pfam" id="PF20750">
    <property type="entry name" value="PAP_NTPase"/>
    <property type="match status" value="1"/>
</dbReference>
<organism evidence="18 19">
    <name type="scientific">Malassezia cuniculi</name>
    <dbReference type="NCBI Taxonomy" id="948313"/>
    <lineage>
        <taxon>Eukaryota</taxon>
        <taxon>Fungi</taxon>
        <taxon>Dikarya</taxon>
        <taxon>Basidiomycota</taxon>
        <taxon>Ustilaginomycotina</taxon>
        <taxon>Malasseziomycetes</taxon>
        <taxon>Malasseziales</taxon>
        <taxon>Malasseziaceae</taxon>
        <taxon>Malassezia</taxon>
    </lineage>
</organism>
<comment type="catalytic activity">
    <reaction evidence="11">
        <text>RNA(n) + ATP = RNA(n)-3'-adenine ribonucleotide + diphosphate</text>
        <dbReference type="Rhea" id="RHEA:11332"/>
        <dbReference type="Rhea" id="RHEA-COMP:14527"/>
        <dbReference type="Rhea" id="RHEA-COMP:17347"/>
        <dbReference type="ChEBI" id="CHEBI:30616"/>
        <dbReference type="ChEBI" id="CHEBI:33019"/>
        <dbReference type="ChEBI" id="CHEBI:140395"/>
        <dbReference type="ChEBI" id="CHEBI:173115"/>
        <dbReference type="EC" id="2.7.7.19"/>
    </reaction>
</comment>
<feature type="region of interest" description="Disordered" evidence="14">
    <location>
        <begin position="565"/>
        <end position="612"/>
    </location>
</feature>
<dbReference type="Pfam" id="PF04928">
    <property type="entry name" value="PAP_central"/>
    <property type="match status" value="1"/>
</dbReference>
<feature type="compositionally biased region" description="Basic and acidic residues" evidence="14">
    <location>
        <begin position="582"/>
        <end position="596"/>
    </location>
</feature>
<dbReference type="SUPFAM" id="SSF81631">
    <property type="entry name" value="PAP/OAS1 substrate-binding domain"/>
    <property type="match status" value="1"/>
</dbReference>
<evidence type="ECO:0000313" key="18">
    <source>
        <dbReference type="EMBL" id="WFD35681.1"/>
    </source>
</evidence>
<comment type="similarity">
    <text evidence="3 11">Belongs to the poly(A) polymerase family.</text>
</comment>
<evidence type="ECO:0000256" key="11">
    <source>
        <dbReference type="PIRNR" id="PIRNR018425"/>
    </source>
</evidence>
<evidence type="ECO:0000256" key="9">
    <source>
        <dbReference type="ARBA" id="ARBA00022842"/>
    </source>
</evidence>
<dbReference type="InterPro" id="IPR007010">
    <property type="entry name" value="PolA_pol_RNA-bd_dom"/>
</dbReference>
<proteinExistence type="inferred from homology"/>
<keyword evidence="4 11" id="KW-0507">mRNA processing</keyword>
<evidence type="ECO:0000313" key="19">
    <source>
        <dbReference type="Proteomes" id="UP001219933"/>
    </source>
</evidence>
<evidence type="ECO:0000256" key="3">
    <source>
        <dbReference type="ARBA" id="ARBA00010912"/>
    </source>
</evidence>
<evidence type="ECO:0000256" key="5">
    <source>
        <dbReference type="ARBA" id="ARBA00022679"/>
    </source>
</evidence>
<feature type="binding site" evidence="12">
    <location>
        <position position="224"/>
    </location>
    <ligand>
        <name>ATP</name>
        <dbReference type="ChEBI" id="CHEBI:30616"/>
    </ligand>
</feature>
<evidence type="ECO:0000259" key="15">
    <source>
        <dbReference type="Pfam" id="PF04926"/>
    </source>
</evidence>
<dbReference type="EMBL" id="CP119879">
    <property type="protein sequence ID" value="WFD35681.1"/>
    <property type="molecule type" value="Genomic_DNA"/>
</dbReference>
<dbReference type="GO" id="GO:0005634">
    <property type="term" value="C:nucleus"/>
    <property type="evidence" value="ECO:0007669"/>
    <property type="project" value="UniProtKB-SubCell"/>
</dbReference>
<evidence type="ECO:0000256" key="8">
    <source>
        <dbReference type="ARBA" id="ARBA00022840"/>
    </source>
</evidence>
<evidence type="ECO:0000256" key="4">
    <source>
        <dbReference type="ARBA" id="ARBA00022664"/>
    </source>
</evidence>
<evidence type="ECO:0000256" key="1">
    <source>
        <dbReference type="ARBA" id="ARBA00001936"/>
    </source>
</evidence>
<name>A0AAF0EWM5_9BASI</name>
<keyword evidence="9 13" id="KW-0460">Magnesium</keyword>
<dbReference type="GO" id="GO:1990817">
    <property type="term" value="F:poly(A) RNA polymerase activity"/>
    <property type="evidence" value="ECO:0007669"/>
    <property type="project" value="UniProtKB-UniRule"/>
</dbReference>
<dbReference type="Proteomes" id="UP001219933">
    <property type="component" value="Chromosome 3"/>
</dbReference>
<dbReference type="InterPro" id="IPR014492">
    <property type="entry name" value="PolyA_polymerase"/>
</dbReference>
<feature type="compositionally biased region" description="Basic residues" evidence="14">
    <location>
        <begin position="572"/>
        <end position="581"/>
    </location>
</feature>
<dbReference type="GO" id="GO:0005524">
    <property type="term" value="F:ATP binding"/>
    <property type="evidence" value="ECO:0007669"/>
    <property type="project" value="UniProtKB-UniRule"/>
</dbReference>
<evidence type="ECO:0000256" key="14">
    <source>
        <dbReference type="SAM" id="MobiDB-lite"/>
    </source>
</evidence>
<accession>A0AAF0EWM5</accession>
<feature type="binding site" evidence="12">
    <location>
        <position position="154"/>
    </location>
    <ligand>
        <name>ATP</name>
        <dbReference type="ChEBI" id="CHEBI:30616"/>
    </ligand>
</feature>
<gene>
    <name evidence="18" type="primary">PAP1</name>
    <name evidence="18" type="ORF">MCUN1_002542</name>
</gene>
<feature type="binding site" evidence="12">
    <location>
        <begin position="233"/>
        <end position="234"/>
    </location>
    <ligand>
        <name>ATP</name>
        <dbReference type="ChEBI" id="CHEBI:30616"/>
    </ligand>
</feature>